<dbReference type="Proteomes" id="UP000282312">
    <property type="component" value="Unassembled WGS sequence"/>
</dbReference>
<proteinExistence type="predicted"/>
<dbReference type="Gene3D" id="3.40.50.720">
    <property type="entry name" value="NAD(P)-binding Rossmann-like Domain"/>
    <property type="match status" value="1"/>
</dbReference>
<evidence type="ECO:0000313" key="1">
    <source>
        <dbReference type="EMBL" id="RQX04292.1"/>
    </source>
</evidence>
<dbReference type="PANTHER" id="PTHR43162">
    <property type="match status" value="1"/>
</dbReference>
<comment type="caution">
    <text evidence="1">The sequence shown here is derived from an EMBL/GenBank/DDBJ whole genome shotgun (WGS) entry which is preliminary data.</text>
</comment>
<dbReference type="PANTHER" id="PTHR43162:SF1">
    <property type="entry name" value="PRESTALK A DIFFERENTIATION PROTEIN A"/>
    <property type="match status" value="1"/>
</dbReference>
<sequence>MTKNVDEQPILVLGGTGKTGRRVVDRLVKLDRPVRVGSRSGEPPFDWTDRRTWASVLDGVSSVYLVYYPDLAAPDALATVRSFTEQAVAGGIERLVLLSGRGEEEAELSERTVQDSGVAWTIVRASWFSQNFSEDFLTDSIRGGEVVLPAGNVPEPFVDAHDIADIVVAALTGNGHAGQLYEVTGPRLLTFAEATSEIGDALGREIRYRSVSPEEYAAVLAGHDVPAELAAVLTELFGKVLDGRNAQLTDGVQRALGRRPRDFTDYARSAAAAGAWDTSPGGNRA</sequence>
<protein>
    <submittedName>
        <fullName evidence="1">NmrA family transcriptional regulator</fullName>
    </submittedName>
</protein>
<keyword evidence="2" id="KW-1185">Reference proteome</keyword>
<name>A0A3N9WTX2_9ACTN</name>
<dbReference type="InterPro" id="IPR051604">
    <property type="entry name" value="Ergot_Alk_Oxidoreductase"/>
</dbReference>
<gene>
    <name evidence="1" type="ORF">DLJ59_10255</name>
</gene>
<dbReference type="AlphaFoldDB" id="A0A3N9WTX2"/>
<dbReference type="SUPFAM" id="SSF51735">
    <property type="entry name" value="NAD(P)-binding Rossmann-fold domains"/>
    <property type="match status" value="1"/>
</dbReference>
<dbReference type="RefSeq" id="WP_124772259.1">
    <property type="nucleotide sequence ID" value="NZ_JBEZFR010000003.1"/>
</dbReference>
<reference evidence="1 2" key="1">
    <citation type="submission" date="2018-05" db="EMBL/GenBank/DDBJ databases">
        <title>Micromonospora from Atacama Desert.</title>
        <authorList>
            <person name="Carro L."/>
            <person name="Goodfellow M."/>
            <person name="Klenk H.-P."/>
        </authorList>
    </citation>
    <scope>NUCLEOTIDE SEQUENCE [LARGE SCALE GENOMIC DNA]</scope>
    <source>
        <strain evidence="1 2">LB39</strain>
    </source>
</reference>
<accession>A0A3N9WTX2</accession>
<dbReference type="EMBL" id="QGSZ01000176">
    <property type="protein sequence ID" value="RQX04292.1"/>
    <property type="molecule type" value="Genomic_DNA"/>
</dbReference>
<evidence type="ECO:0000313" key="2">
    <source>
        <dbReference type="Proteomes" id="UP000282312"/>
    </source>
</evidence>
<dbReference type="InterPro" id="IPR036291">
    <property type="entry name" value="NAD(P)-bd_dom_sf"/>
</dbReference>
<dbReference type="OrthoDB" id="3510772at2"/>
<organism evidence="1 2">
    <name type="scientific">Micromonospora inaquosa</name>
    <dbReference type="NCBI Taxonomy" id="2203716"/>
    <lineage>
        <taxon>Bacteria</taxon>
        <taxon>Bacillati</taxon>
        <taxon>Actinomycetota</taxon>
        <taxon>Actinomycetes</taxon>
        <taxon>Micromonosporales</taxon>
        <taxon>Micromonosporaceae</taxon>
        <taxon>Micromonospora</taxon>
    </lineage>
</organism>
<dbReference type="Gene3D" id="3.90.25.10">
    <property type="entry name" value="UDP-galactose 4-epimerase, domain 1"/>
    <property type="match status" value="1"/>
</dbReference>